<organism evidence="2 3">
    <name type="scientific">Paraurantiacibacter namhicola</name>
    <dbReference type="NCBI Taxonomy" id="645517"/>
    <lineage>
        <taxon>Bacteria</taxon>
        <taxon>Pseudomonadati</taxon>
        <taxon>Pseudomonadota</taxon>
        <taxon>Alphaproteobacteria</taxon>
        <taxon>Sphingomonadales</taxon>
        <taxon>Erythrobacteraceae</taxon>
        <taxon>Paraurantiacibacter</taxon>
    </lineage>
</organism>
<dbReference type="InterPro" id="IPR027417">
    <property type="entry name" value="P-loop_NTPase"/>
</dbReference>
<name>A0A1C7D7Y9_9SPHN</name>
<dbReference type="Gene3D" id="3.40.50.300">
    <property type="entry name" value="P-loop containing nucleotide triphosphate hydrolases"/>
    <property type="match status" value="1"/>
</dbReference>
<evidence type="ECO:0000259" key="1">
    <source>
        <dbReference type="Pfam" id="PF01926"/>
    </source>
</evidence>
<evidence type="ECO:0000313" key="2">
    <source>
        <dbReference type="EMBL" id="ANU07599.1"/>
    </source>
</evidence>
<reference evidence="2 3" key="1">
    <citation type="submission" date="2016-07" db="EMBL/GenBank/DDBJ databases">
        <title>Complete genome sequence of Altererythrobacter namhicola JCM 16345T, containing esterase-encoding genes.</title>
        <authorList>
            <person name="Cheng H."/>
            <person name="Wu Y.-H."/>
            <person name="Jian S.-L."/>
            <person name="Huo Y.-Y."/>
            <person name="Wang C.-S."/>
            <person name="Xu X.-W."/>
        </authorList>
    </citation>
    <scope>NUCLEOTIDE SEQUENCE [LARGE SCALE GENOMIC DNA]</scope>
    <source>
        <strain evidence="2 3">JCM 16345</strain>
    </source>
</reference>
<dbReference type="AlphaFoldDB" id="A0A1C7D7Y9"/>
<dbReference type="Pfam" id="PF01926">
    <property type="entry name" value="MMR_HSR1"/>
    <property type="match status" value="1"/>
</dbReference>
<dbReference type="RefSeq" id="WP_083989278.1">
    <property type="nucleotide sequence ID" value="NZ_CP016545.1"/>
</dbReference>
<accession>A0A1C7D7Y9</accession>
<sequence>MTEAVIPGTSALELAEAAGTTVNLSLVSHTNAGKTTLTRTMLGRDVGEVRDAAHVTEIATGYVLVQEGGDTLMLWDTPGFGDTTRLLTRLRNAGNPIGWLLTQVWDRWKERPLWSSQQAVKNARDNADVLLYLVNASEDPAAAGYVAQEMEVLSWIGKPVLLLLNQMGPPRADTGGEREKWLAHLDVVDVVKGALPLDAFARCWVQEGALLREVEPLLPADKQPAMGRLSARWHDLNRARFDQSMAVLARQLTATLQDRESVRDGTWRDRTLNAFKSGKGEDREVRAAMGALSERLAERTRESTSELIRLHGLEGEATRKVLERLGRDYSYSEPTPEGFSAMLGGLASGAVGGLAADLAAGGLTLGGGMIVGAVLGALGAGGLAKGINMAKGEDGSAVRWSPEFFQGFVGAALLRYLAVAHFGRGRGAWEEGEHPDFWHGVVEEAVAAHEGEVAALYKAGRGEGGAEVESELAALLERIGLDVLGRLYPGAGM</sequence>
<dbReference type="KEGG" id="anh:A6F65_01293"/>
<gene>
    <name evidence="2" type="primary">hflX_1</name>
    <name evidence="2" type="ORF">A6F65_01293</name>
</gene>
<dbReference type="InterPro" id="IPR021871">
    <property type="entry name" value="DUF3482"/>
</dbReference>
<dbReference type="EMBL" id="CP016545">
    <property type="protein sequence ID" value="ANU07599.1"/>
    <property type="molecule type" value="Genomic_DNA"/>
</dbReference>
<keyword evidence="3" id="KW-1185">Reference proteome</keyword>
<dbReference type="OrthoDB" id="5406017at2"/>
<evidence type="ECO:0000313" key="3">
    <source>
        <dbReference type="Proteomes" id="UP000092698"/>
    </source>
</evidence>
<dbReference type="SUPFAM" id="SSF52540">
    <property type="entry name" value="P-loop containing nucleoside triphosphate hydrolases"/>
    <property type="match status" value="1"/>
</dbReference>
<dbReference type="PATRIC" id="fig|645517.4.peg.1285"/>
<dbReference type="Proteomes" id="UP000092698">
    <property type="component" value="Chromosome"/>
</dbReference>
<dbReference type="Pfam" id="PF11981">
    <property type="entry name" value="DUF3482"/>
    <property type="match status" value="1"/>
</dbReference>
<protein>
    <submittedName>
        <fullName evidence="2">GTPase HflX</fullName>
    </submittedName>
</protein>
<dbReference type="STRING" id="645517.A6F65_01293"/>
<proteinExistence type="predicted"/>
<dbReference type="GO" id="GO:0005525">
    <property type="term" value="F:GTP binding"/>
    <property type="evidence" value="ECO:0007669"/>
    <property type="project" value="InterPro"/>
</dbReference>
<feature type="domain" description="G" evidence="1">
    <location>
        <begin position="26"/>
        <end position="166"/>
    </location>
</feature>
<dbReference type="InterPro" id="IPR006073">
    <property type="entry name" value="GTP-bd"/>
</dbReference>